<sequence length="215" mass="22188">MGDSGTMSQRSLTWIGTLAVLLGVGLGFLIEMVDGAGAPPIDVAAAQLASGVRDAAGWATPPARALNVVGGGIVGVAVVPLAVTLALAARRRWWAAATFLLASAASALVVQALKWLFDRDRPLDMLVTSDAGSFPSGHTANAATLAMLAWLAWRRWWVATIGVAWVLAMAASRLVLSVHWFTDVVAGALIGAGVAALVVAAMTALRRRSPAKRGT</sequence>
<dbReference type="SMART" id="SM00014">
    <property type="entry name" value="acidPPc"/>
    <property type="match status" value="1"/>
</dbReference>
<dbReference type="AlphaFoldDB" id="A0A2A9CVY4"/>
<feature type="transmembrane region" description="Helical" evidence="7">
    <location>
        <begin position="12"/>
        <end position="30"/>
    </location>
</feature>
<reference evidence="9 10" key="1">
    <citation type="submission" date="2017-10" db="EMBL/GenBank/DDBJ databases">
        <title>Sequencing the genomes of 1000 actinobacteria strains.</title>
        <authorList>
            <person name="Klenk H.-P."/>
        </authorList>
    </citation>
    <scope>NUCLEOTIDE SEQUENCE [LARGE SCALE GENOMIC DNA]</scope>
    <source>
        <strain evidence="9 10">DSM 21801</strain>
    </source>
</reference>
<keyword evidence="10" id="KW-1185">Reference proteome</keyword>
<dbReference type="InterPro" id="IPR000326">
    <property type="entry name" value="PAP2/HPO"/>
</dbReference>
<accession>A0A2A9CVY4</accession>
<protein>
    <submittedName>
        <fullName evidence="9">Undecaprenyl-diphosphatase</fullName>
    </submittedName>
</protein>
<dbReference type="GO" id="GO:0016787">
    <property type="term" value="F:hydrolase activity"/>
    <property type="evidence" value="ECO:0007669"/>
    <property type="project" value="UniProtKB-KW"/>
</dbReference>
<name>A0A2A9CVY4_9MICO</name>
<feature type="transmembrane region" description="Helical" evidence="7">
    <location>
        <begin position="156"/>
        <end position="178"/>
    </location>
</feature>
<evidence type="ECO:0000313" key="9">
    <source>
        <dbReference type="EMBL" id="PFG18573.1"/>
    </source>
</evidence>
<evidence type="ECO:0000256" key="7">
    <source>
        <dbReference type="SAM" id="Phobius"/>
    </source>
</evidence>
<evidence type="ECO:0000313" key="10">
    <source>
        <dbReference type="Proteomes" id="UP000224915"/>
    </source>
</evidence>
<proteinExistence type="predicted"/>
<dbReference type="PANTHER" id="PTHR14969:SF62">
    <property type="entry name" value="DECAPRENYLPHOSPHORYL-5-PHOSPHORIBOSE PHOSPHATASE RV3807C-RELATED"/>
    <property type="match status" value="1"/>
</dbReference>
<dbReference type="Pfam" id="PF01569">
    <property type="entry name" value="PAP2"/>
    <property type="match status" value="1"/>
</dbReference>
<keyword evidence="6 7" id="KW-0472">Membrane</keyword>
<dbReference type="InterPro" id="IPR036938">
    <property type="entry name" value="PAP2/HPO_sf"/>
</dbReference>
<comment type="subcellular location">
    <subcellularLocation>
        <location evidence="1">Cell membrane</location>
        <topology evidence="1">Multi-pass membrane protein</topology>
    </subcellularLocation>
</comment>
<evidence type="ECO:0000256" key="2">
    <source>
        <dbReference type="ARBA" id="ARBA00022475"/>
    </source>
</evidence>
<evidence type="ECO:0000256" key="6">
    <source>
        <dbReference type="ARBA" id="ARBA00023136"/>
    </source>
</evidence>
<dbReference type="PANTHER" id="PTHR14969">
    <property type="entry name" value="SPHINGOSINE-1-PHOSPHATE PHOSPHOHYDROLASE"/>
    <property type="match status" value="1"/>
</dbReference>
<evidence type="ECO:0000256" key="1">
    <source>
        <dbReference type="ARBA" id="ARBA00004651"/>
    </source>
</evidence>
<evidence type="ECO:0000259" key="8">
    <source>
        <dbReference type="SMART" id="SM00014"/>
    </source>
</evidence>
<keyword evidence="4" id="KW-0378">Hydrolase</keyword>
<dbReference type="Gene3D" id="1.20.144.10">
    <property type="entry name" value="Phosphatidic acid phosphatase type 2/haloperoxidase"/>
    <property type="match status" value="1"/>
</dbReference>
<organism evidence="9 10">
    <name type="scientific">Serinibacter salmoneus</name>
    <dbReference type="NCBI Taxonomy" id="556530"/>
    <lineage>
        <taxon>Bacteria</taxon>
        <taxon>Bacillati</taxon>
        <taxon>Actinomycetota</taxon>
        <taxon>Actinomycetes</taxon>
        <taxon>Micrococcales</taxon>
        <taxon>Beutenbergiaceae</taxon>
        <taxon>Serinibacter</taxon>
    </lineage>
</organism>
<dbReference type="EMBL" id="PDJD01000001">
    <property type="protein sequence ID" value="PFG18573.1"/>
    <property type="molecule type" value="Genomic_DNA"/>
</dbReference>
<dbReference type="GO" id="GO:0005886">
    <property type="term" value="C:plasma membrane"/>
    <property type="evidence" value="ECO:0007669"/>
    <property type="project" value="UniProtKB-SubCell"/>
</dbReference>
<keyword evidence="2" id="KW-1003">Cell membrane</keyword>
<feature type="transmembrane region" description="Helical" evidence="7">
    <location>
        <begin position="133"/>
        <end position="151"/>
    </location>
</feature>
<gene>
    <name evidence="9" type="ORF">ATL40_0113</name>
</gene>
<dbReference type="Proteomes" id="UP000224915">
    <property type="component" value="Unassembled WGS sequence"/>
</dbReference>
<keyword evidence="3 7" id="KW-0812">Transmembrane</keyword>
<dbReference type="SUPFAM" id="SSF48317">
    <property type="entry name" value="Acid phosphatase/Vanadium-dependent haloperoxidase"/>
    <property type="match status" value="1"/>
</dbReference>
<feature type="transmembrane region" description="Helical" evidence="7">
    <location>
        <begin position="68"/>
        <end position="87"/>
    </location>
</feature>
<comment type="caution">
    <text evidence="9">The sequence shown here is derived from an EMBL/GenBank/DDBJ whole genome shotgun (WGS) entry which is preliminary data.</text>
</comment>
<evidence type="ECO:0000256" key="4">
    <source>
        <dbReference type="ARBA" id="ARBA00022801"/>
    </source>
</evidence>
<feature type="domain" description="Phosphatidic acid phosphatase type 2/haloperoxidase" evidence="8">
    <location>
        <begin position="94"/>
        <end position="199"/>
    </location>
</feature>
<evidence type="ECO:0000256" key="3">
    <source>
        <dbReference type="ARBA" id="ARBA00022692"/>
    </source>
</evidence>
<feature type="transmembrane region" description="Helical" evidence="7">
    <location>
        <begin position="184"/>
        <end position="205"/>
    </location>
</feature>
<evidence type="ECO:0000256" key="5">
    <source>
        <dbReference type="ARBA" id="ARBA00022989"/>
    </source>
</evidence>
<keyword evidence="5 7" id="KW-1133">Transmembrane helix</keyword>
<feature type="transmembrane region" description="Helical" evidence="7">
    <location>
        <begin position="94"/>
        <end position="113"/>
    </location>
</feature>